<evidence type="ECO:0000313" key="2">
    <source>
        <dbReference type="Proteomes" id="UP001151760"/>
    </source>
</evidence>
<organism evidence="1 2">
    <name type="scientific">Tanacetum coccineum</name>
    <dbReference type="NCBI Taxonomy" id="301880"/>
    <lineage>
        <taxon>Eukaryota</taxon>
        <taxon>Viridiplantae</taxon>
        <taxon>Streptophyta</taxon>
        <taxon>Embryophyta</taxon>
        <taxon>Tracheophyta</taxon>
        <taxon>Spermatophyta</taxon>
        <taxon>Magnoliopsida</taxon>
        <taxon>eudicotyledons</taxon>
        <taxon>Gunneridae</taxon>
        <taxon>Pentapetalae</taxon>
        <taxon>asterids</taxon>
        <taxon>campanulids</taxon>
        <taxon>Asterales</taxon>
        <taxon>Asteraceae</taxon>
        <taxon>Asteroideae</taxon>
        <taxon>Anthemideae</taxon>
        <taxon>Anthemidinae</taxon>
        <taxon>Tanacetum</taxon>
    </lineage>
</organism>
<gene>
    <name evidence="1" type="ORF">Tco_0628063</name>
</gene>
<reference evidence="1" key="2">
    <citation type="submission" date="2022-01" db="EMBL/GenBank/DDBJ databases">
        <authorList>
            <person name="Yamashiro T."/>
            <person name="Shiraishi A."/>
            <person name="Satake H."/>
            <person name="Nakayama K."/>
        </authorList>
    </citation>
    <scope>NUCLEOTIDE SEQUENCE</scope>
</reference>
<evidence type="ECO:0000313" key="1">
    <source>
        <dbReference type="EMBL" id="GJS54701.1"/>
    </source>
</evidence>
<dbReference type="Proteomes" id="UP001151760">
    <property type="component" value="Unassembled WGS sequence"/>
</dbReference>
<keyword evidence="2" id="KW-1185">Reference proteome</keyword>
<protein>
    <submittedName>
        <fullName evidence="1">Uncharacterized protein</fullName>
    </submittedName>
</protein>
<name>A0ABQ4WP83_9ASTR</name>
<comment type="caution">
    <text evidence="1">The sequence shown here is derived from an EMBL/GenBank/DDBJ whole genome shotgun (WGS) entry which is preliminary data.</text>
</comment>
<dbReference type="EMBL" id="BQNB010008818">
    <property type="protein sequence ID" value="GJS54701.1"/>
    <property type="molecule type" value="Genomic_DNA"/>
</dbReference>
<accession>A0ABQ4WP83</accession>
<proteinExistence type="predicted"/>
<sequence>MHITRPRCLVVLYHGVATFVPGQAVSLMVSRPGYYLTEHSAAAMLPWLCKRTTSGVLSLLLLPGGIKNEDAYMEVSALQSSHFPLSKDHFDMSNSDELRHTNNTTLVPPRLPDTLPQVYHRRHPILGLLILPIVSPFPQYQTLPLVYLSHLLKPISCRKRAQELSAINLDDTNLILYYSSTLTSSLFTMANLQVDVAKTGDPTRKRGSLTEIWSEFGAPVPETS</sequence>
<reference evidence="1" key="1">
    <citation type="journal article" date="2022" name="Int. J. Mol. Sci.">
        <title>Draft Genome of Tanacetum Coccineum: Genomic Comparison of Closely Related Tanacetum-Family Plants.</title>
        <authorList>
            <person name="Yamashiro T."/>
            <person name="Shiraishi A."/>
            <person name="Nakayama K."/>
            <person name="Satake H."/>
        </authorList>
    </citation>
    <scope>NUCLEOTIDE SEQUENCE</scope>
</reference>